<dbReference type="InterPro" id="IPR001678">
    <property type="entry name" value="MeTrfase_RsmB-F_NOP2_dom"/>
</dbReference>
<evidence type="ECO:0000256" key="2">
    <source>
        <dbReference type="ARBA" id="ARBA00022552"/>
    </source>
</evidence>
<feature type="binding site" evidence="11">
    <location>
        <begin position="282"/>
        <end position="288"/>
    </location>
    <ligand>
        <name>S-adenosyl-L-methionine</name>
        <dbReference type="ChEBI" id="CHEBI:59789"/>
    </ligand>
</feature>
<feature type="binding site" evidence="11">
    <location>
        <position position="305"/>
    </location>
    <ligand>
        <name>S-adenosyl-L-methionine</name>
        <dbReference type="ChEBI" id="CHEBI:59789"/>
    </ligand>
</feature>
<keyword evidence="8" id="KW-0496">Mitochondrion</keyword>
<sequence>MVALFLDSIRDNMTVMEESSALKNDPTRIALNHFDKHYGAQFGKDWSSIRLGLLSLQKYGALFNNFCDEHETIEKLLELDADDFVQMAAIKLRNSYKEKEAVTWKRDQSQLQDGKLTNSTLSNELASSDEFALSEECSMNVDNTNESVVHKDSRIATLEDEPTQSNISSIKGQRSQHKHSWKDEYIIAAGYESKLEYMIGQDQVHEPSISLEELDVETVVSTFNTNPALRCFTFPIGNFQRFPPSRIDYASGLLMYYLLDASSLLPVMALDLKPKDSVLDMCAAPGGKALAMLGILEEGGIILNEPSTARRKRLETVLKSYVPDKILNSGRIQLTSSEGQEWGASAPDTFDKILVDVPCTTDRLSVKEKNNNIFKPRRSKERWELPSLQEELLWLVCKIYV</sequence>
<dbReference type="EMBL" id="MRZV01001247">
    <property type="protein sequence ID" value="PIK39366.1"/>
    <property type="molecule type" value="Genomic_DNA"/>
</dbReference>
<dbReference type="Proteomes" id="UP000230750">
    <property type="component" value="Unassembled WGS sequence"/>
</dbReference>
<evidence type="ECO:0000256" key="8">
    <source>
        <dbReference type="ARBA" id="ARBA00023128"/>
    </source>
</evidence>
<dbReference type="GO" id="GO:0031167">
    <property type="term" value="P:rRNA methylation"/>
    <property type="evidence" value="ECO:0007669"/>
    <property type="project" value="TreeGrafter"/>
</dbReference>
<dbReference type="PROSITE" id="PS51686">
    <property type="entry name" value="SAM_MT_RSMB_NOP"/>
    <property type="match status" value="1"/>
</dbReference>
<comment type="caution">
    <text evidence="11">Lacks conserved residue(s) required for the propagation of feature annotation.</text>
</comment>
<comment type="caution">
    <text evidence="13">The sequence shown here is derived from an EMBL/GenBank/DDBJ whole genome shotgun (WGS) entry which is preliminary data.</text>
</comment>
<keyword evidence="6 11" id="KW-0694">RNA-binding</keyword>
<dbReference type="PANTHER" id="PTHR22808">
    <property type="entry name" value="NCL1 YEAST -RELATED NOL1/NOP2/FMU SUN DOMAIN-CONTAINING"/>
    <property type="match status" value="1"/>
</dbReference>
<evidence type="ECO:0000313" key="14">
    <source>
        <dbReference type="Proteomes" id="UP000230750"/>
    </source>
</evidence>
<comment type="catalytic activity">
    <reaction evidence="10">
        <text>a cytidine in rRNA + S-adenosyl-L-methionine = a 5-methylcytidine in rRNA + S-adenosyl-L-homocysteine + H(+)</text>
        <dbReference type="Rhea" id="RHEA:61484"/>
        <dbReference type="Rhea" id="RHEA-COMP:15836"/>
        <dbReference type="Rhea" id="RHEA-COMP:15837"/>
        <dbReference type="ChEBI" id="CHEBI:15378"/>
        <dbReference type="ChEBI" id="CHEBI:57856"/>
        <dbReference type="ChEBI" id="CHEBI:59789"/>
        <dbReference type="ChEBI" id="CHEBI:74483"/>
        <dbReference type="ChEBI" id="CHEBI:82748"/>
    </reaction>
</comment>
<evidence type="ECO:0000256" key="4">
    <source>
        <dbReference type="ARBA" id="ARBA00022679"/>
    </source>
</evidence>
<evidence type="ECO:0000256" key="6">
    <source>
        <dbReference type="ARBA" id="ARBA00022884"/>
    </source>
</evidence>
<dbReference type="GO" id="GO:0005762">
    <property type="term" value="C:mitochondrial large ribosomal subunit"/>
    <property type="evidence" value="ECO:0007669"/>
    <property type="project" value="TreeGrafter"/>
</dbReference>
<dbReference type="Gene3D" id="3.40.50.150">
    <property type="entry name" value="Vaccinia Virus protein VP39"/>
    <property type="match status" value="1"/>
</dbReference>
<keyword evidence="3 11" id="KW-0489">Methyltransferase</keyword>
<evidence type="ECO:0000256" key="10">
    <source>
        <dbReference type="ARBA" id="ARBA00049302"/>
    </source>
</evidence>
<dbReference type="Gene3D" id="6.20.240.40">
    <property type="match status" value="1"/>
</dbReference>
<feature type="binding site" evidence="11">
    <location>
        <position position="356"/>
    </location>
    <ligand>
        <name>S-adenosyl-L-methionine</name>
        <dbReference type="ChEBI" id="CHEBI:59789"/>
    </ligand>
</feature>
<keyword evidence="14" id="KW-1185">Reference proteome</keyword>
<evidence type="ECO:0000256" key="11">
    <source>
        <dbReference type="PROSITE-ProRule" id="PRU01023"/>
    </source>
</evidence>
<organism evidence="13 14">
    <name type="scientific">Stichopus japonicus</name>
    <name type="common">Sea cucumber</name>
    <dbReference type="NCBI Taxonomy" id="307972"/>
    <lineage>
        <taxon>Eukaryota</taxon>
        <taxon>Metazoa</taxon>
        <taxon>Echinodermata</taxon>
        <taxon>Eleutherozoa</taxon>
        <taxon>Echinozoa</taxon>
        <taxon>Holothuroidea</taxon>
        <taxon>Aspidochirotacea</taxon>
        <taxon>Aspidochirotida</taxon>
        <taxon>Stichopodidae</taxon>
        <taxon>Apostichopus</taxon>
    </lineage>
</organism>
<gene>
    <name evidence="13" type="ORF">BSL78_23792</name>
</gene>
<dbReference type="InterPro" id="IPR049560">
    <property type="entry name" value="MeTrfase_RsmB-F_NOP2_cat"/>
</dbReference>
<dbReference type="STRING" id="307972.A0A2G8JUC5"/>
<keyword evidence="2" id="KW-0698">rRNA processing</keyword>
<name>A0A2G8JUC5_STIJA</name>
<accession>A0A2G8JUC5</accession>
<evidence type="ECO:0000313" key="13">
    <source>
        <dbReference type="EMBL" id="PIK39366.1"/>
    </source>
</evidence>
<evidence type="ECO:0000256" key="5">
    <source>
        <dbReference type="ARBA" id="ARBA00022691"/>
    </source>
</evidence>
<feature type="domain" description="SAM-dependent MTase RsmB/NOP-type" evidence="12">
    <location>
        <begin position="185"/>
        <end position="401"/>
    </location>
</feature>
<evidence type="ECO:0000256" key="1">
    <source>
        <dbReference type="ARBA" id="ARBA00004173"/>
    </source>
</evidence>
<dbReference type="Pfam" id="PF01189">
    <property type="entry name" value="Methyltr_RsmB-F"/>
    <property type="match status" value="1"/>
</dbReference>
<evidence type="ECO:0000259" key="12">
    <source>
        <dbReference type="PROSITE" id="PS51686"/>
    </source>
</evidence>
<protein>
    <recommendedName>
        <fullName evidence="9">NOL1/NOP2/Sun domain family member 4</fullName>
    </recommendedName>
</protein>
<keyword evidence="5 11" id="KW-0949">S-adenosyl-L-methionine</keyword>
<keyword evidence="4 11" id="KW-0808">Transferase</keyword>
<comment type="similarity">
    <text evidence="11">Belongs to the class I-like SAM-binding methyltransferase superfamily. RsmB/NOP family.</text>
</comment>
<dbReference type="PANTHER" id="PTHR22808:SF3">
    <property type="entry name" value="5-METHYLCYTOSINE RRNA METHYLTRANSFERASE NSUN4"/>
    <property type="match status" value="1"/>
</dbReference>
<reference evidence="13 14" key="1">
    <citation type="journal article" date="2017" name="PLoS Biol.">
        <title>The sea cucumber genome provides insights into morphological evolution and visceral regeneration.</title>
        <authorList>
            <person name="Zhang X."/>
            <person name="Sun L."/>
            <person name="Yuan J."/>
            <person name="Sun Y."/>
            <person name="Gao Y."/>
            <person name="Zhang L."/>
            <person name="Li S."/>
            <person name="Dai H."/>
            <person name="Hamel J.F."/>
            <person name="Liu C."/>
            <person name="Yu Y."/>
            <person name="Liu S."/>
            <person name="Lin W."/>
            <person name="Guo K."/>
            <person name="Jin S."/>
            <person name="Xu P."/>
            <person name="Storey K.B."/>
            <person name="Huan P."/>
            <person name="Zhang T."/>
            <person name="Zhou Y."/>
            <person name="Zhang J."/>
            <person name="Lin C."/>
            <person name="Li X."/>
            <person name="Xing L."/>
            <person name="Huo D."/>
            <person name="Sun M."/>
            <person name="Wang L."/>
            <person name="Mercier A."/>
            <person name="Li F."/>
            <person name="Yang H."/>
            <person name="Xiang J."/>
        </authorList>
    </citation>
    <scope>NUCLEOTIDE SEQUENCE [LARGE SCALE GENOMIC DNA]</scope>
    <source>
        <strain evidence="13">Shaxun</strain>
        <tissue evidence="13">Muscle</tissue>
    </source>
</reference>
<dbReference type="InterPro" id="IPR023267">
    <property type="entry name" value="RCMT"/>
</dbReference>
<comment type="subcellular location">
    <subcellularLocation>
        <location evidence="1">Mitochondrion</location>
    </subcellularLocation>
</comment>
<dbReference type="AlphaFoldDB" id="A0A2G8JUC5"/>
<evidence type="ECO:0000256" key="9">
    <source>
        <dbReference type="ARBA" id="ARBA00042050"/>
    </source>
</evidence>
<dbReference type="InterPro" id="IPR029063">
    <property type="entry name" value="SAM-dependent_MTases_sf"/>
</dbReference>
<proteinExistence type="inferred from homology"/>
<dbReference type="OrthoDB" id="8020218at2759"/>
<dbReference type="GO" id="GO:0008173">
    <property type="term" value="F:RNA methyltransferase activity"/>
    <property type="evidence" value="ECO:0007669"/>
    <property type="project" value="InterPro"/>
</dbReference>
<dbReference type="GO" id="GO:0003723">
    <property type="term" value="F:RNA binding"/>
    <property type="evidence" value="ECO:0007669"/>
    <property type="project" value="UniProtKB-UniRule"/>
</dbReference>
<dbReference type="PRINTS" id="PR02008">
    <property type="entry name" value="RCMTFAMILY"/>
</dbReference>
<evidence type="ECO:0000256" key="3">
    <source>
        <dbReference type="ARBA" id="ARBA00022603"/>
    </source>
</evidence>
<keyword evidence="7" id="KW-0809">Transit peptide</keyword>
<dbReference type="SUPFAM" id="SSF53335">
    <property type="entry name" value="S-adenosyl-L-methionine-dependent methyltransferases"/>
    <property type="match status" value="1"/>
</dbReference>
<evidence type="ECO:0000256" key="7">
    <source>
        <dbReference type="ARBA" id="ARBA00022946"/>
    </source>
</evidence>